<dbReference type="PANTHER" id="PTHR30521">
    <property type="entry name" value="DEFERROCHELATASE/PEROXIDASE"/>
    <property type="match status" value="1"/>
</dbReference>
<dbReference type="SUPFAM" id="SSF54909">
    <property type="entry name" value="Dimeric alpha+beta barrel"/>
    <property type="match status" value="1"/>
</dbReference>
<dbReference type="Proteomes" id="UP000254939">
    <property type="component" value="Unassembled WGS sequence"/>
</dbReference>
<dbReference type="RefSeq" id="WP_016557914.1">
    <property type="nucleotide sequence ID" value="NZ_KZ857266.1"/>
</dbReference>
<dbReference type="GO" id="GO:0020037">
    <property type="term" value="F:heme binding"/>
    <property type="evidence" value="ECO:0007669"/>
    <property type="project" value="InterPro"/>
</dbReference>
<keyword evidence="5" id="KW-0408">Iron</keyword>
<accession>A0A370KI94</accession>
<comment type="caution">
    <text evidence="6">The sequence shown here is derived from an EMBL/GenBank/DDBJ whole genome shotgun (WGS) entry which is preliminary data.</text>
</comment>
<sequence length="488" mass="53071">MGPRSPVTTGKVELEDVQGIVRSGYGTLPEAVFLILTITDPASAKEWLASAPVTHAAFETQIPRALQVALTAGGLRRIGLSEEALSTFPAEFKSGMGDESRARRLGDLGPSAPKSWTWGGPENAPVDVVAMLYAGAGALSDWRRLVETPAFSAGFHLVRELRTGLMDGREPFGFADGLSQPYIDWTHDPTSHENDEYHYHDRIAPGEAVLGYTNEYGLVTDRPFVQPKTDPRGLLRSFVGDDSRDLGANGSYLVVRQLEQDVSGFWQFLEGVGGSREAAEQLAEKMVGRTRSGTPLSPVESKVPPGQEPSNAFDFDGDPEGIICPLGAHIRRANPRNADVPGGTQSRLSGLLRQVGLPPPGPRTDVTASVRFHRILRRGRKYDPLHEINDTSRGLYFVCLNANIARQFEFIQSAWLESSKFHGLTNESDPIVGSRVPLLDGSRTDSFTCQTDGAPIRIESLPSFVTVRGGAYFFLPGLRALQYLAALS</sequence>
<dbReference type="PANTHER" id="PTHR30521:SF5">
    <property type="entry name" value="BLR4509 PROTEIN"/>
    <property type="match status" value="1"/>
</dbReference>
<keyword evidence="2 6" id="KW-0575">Peroxidase</keyword>
<dbReference type="EMBL" id="NAAC01000031">
    <property type="protein sequence ID" value="RDJ05609.1"/>
    <property type="molecule type" value="Genomic_DNA"/>
</dbReference>
<gene>
    <name evidence="6" type="ORF">B5K06_24410</name>
</gene>
<name>A0A370KI94_9HYPH</name>
<comment type="cofactor">
    <cofactor evidence="1">
        <name>heme b</name>
        <dbReference type="ChEBI" id="CHEBI:60344"/>
    </cofactor>
</comment>
<dbReference type="GO" id="GO:0046872">
    <property type="term" value="F:metal ion binding"/>
    <property type="evidence" value="ECO:0007669"/>
    <property type="project" value="UniProtKB-KW"/>
</dbReference>
<dbReference type="GO" id="GO:0004601">
    <property type="term" value="F:peroxidase activity"/>
    <property type="evidence" value="ECO:0007669"/>
    <property type="project" value="UniProtKB-KW"/>
</dbReference>
<dbReference type="InterPro" id="IPR006314">
    <property type="entry name" value="Dyp_peroxidase"/>
</dbReference>
<dbReference type="AlphaFoldDB" id="A0A370KI94"/>
<proteinExistence type="predicted"/>
<evidence type="ECO:0000313" key="6">
    <source>
        <dbReference type="EMBL" id="RDJ05609.1"/>
    </source>
</evidence>
<evidence type="ECO:0000256" key="1">
    <source>
        <dbReference type="ARBA" id="ARBA00001970"/>
    </source>
</evidence>
<dbReference type="GO" id="GO:0005829">
    <property type="term" value="C:cytosol"/>
    <property type="evidence" value="ECO:0007669"/>
    <property type="project" value="TreeGrafter"/>
</dbReference>
<protein>
    <submittedName>
        <fullName evidence="6">Peroxidase</fullName>
    </submittedName>
</protein>
<evidence type="ECO:0000256" key="4">
    <source>
        <dbReference type="ARBA" id="ARBA00023002"/>
    </source>
</evidence>
<evidence type="ECO:0000256" key="2">
    <source>
        <dbReference type="ARBA" id="ARBA00022559"/>
    </source>
</evidence>
<evidence type="ECO:0000256" key="3">
    <source>
        <dbReference type="ARBA" id="ARBA00022723"/>
    </source>
</evidence>
<evidence type="ECO:0000313" key="7">
    <source>
        <dbReference type="Proteomes" id="UP000254939"/>
    </source>
</evidence>
<dbReference type="PROSITE" id="PS51404">
    <property type="entry name" value="DYP_PEROXIDASE"/>
    <property type="match status" value="1"/>
</dbReference>
<organism evidence="6 7">
    <name type="scientific">Rhizobium grahamii</name>
    <dbReference type="NCBI Taxonomy" id="1120045"/>
    <lineage>
        <taxon>Bacteria</taxon>
        <taxon>Pseudomonadati</taxon>
        <taxon>Pseudomonadota</taxon>
        <taxon>Alphaproteobacteria</taxon>
        <taxon>Hyphomicrobiales</taxon>
        <taxon>Rhizobiaceae</taxon>
        <taxon>Rhizobium/Agrobacterium group</taxon>
        <taxon>Rhizobium</taxon>
    </lineage>
</organism>
<reference evidence="6 7" key="1">
    <citation type="submission" date="2017-03" db="EMBL/GenBank/DDBJ databases">
        <title>Genome analysis of Rhizobial strains effectives or ineffectives for nitrogen fixation isolated from bean seeds.</title>
        <authorList>
            <person name="Peralta H."/>
            <person name="Aguilar-Vera A."/>
            <person name="Mora Y."/>
            <person name="Vargas-Lagunas C."/>
            <person name="Girard L."/>
            <person name="Mora J."/>
        </authorList>
    </citation>
    <scope>NUCLEOTIDE SEQUENCE [LARGE SCALE GENOMIC DNA]</scope>
    <source>
        <strain evidence="6 7">CCGM3</strain>
    </source>
</reference>
<dbReference type="InterPro" id="IPR011008">
    <property type="entry name" value="Dimeric_a/b-barrel"/>
</dbReference>
<keyword evidence="3" id="KW-0479">Metal-binding</keyword>
<evidence type="ECO:0000256" key="5">
    <source>
        <dbReference type="ARBA" id="ARBA00023004"/>
    </source>
</evidence>
<keyword evidence="4" id="KW-0560">Oxidoreductase</keyword>
<dbReference type="OrthoDB" id="236246at2"/>